<feature type="non-terminal residue" evidence="1">
    <location>
        <position position="123"/>
    </location>
</feature>
<dbReference type="AlphaFoldDB" id="A0A7J8UQS1"/>
<name>A0A7J8UQS1_9ROSI</name>
<dbReference type="Proteomes" id="UP000593573">
    <property type="component" value="Unassembled WGS sequence"/>
</dbReference>
<evidence type="ECO:0000313" key="2">
    <source>
        <dbReference type="Proteomes" id="UP000593573"/>
    </source>
</evidence>
<reference evidence="1 2" key="1">
    <citation type="journal article" date="2019" name="Genome Biol. Evol.">
        <title>Insights into the evolution of the New World diploid cottons (Gossypium, subgenus Houzingenia) based on genome sequencing.</title>
        <authorList>
            <person name="Grover C.E."/>
            <person name="Arick M.A. 2nd"/>
            <person name="Thrash A."/>
            <person name="Conover J.L."/>
            <person name="Sanders W.S."/>
            <person name="Peterson D.G."/>
            <person name="Frelichowski J.E."/>
            <person name="Scheffler J.A."/>
            <person name="Scheffler B.E."/>
            <person name="Wendel J.F."/>
        </authorList>
    </citation>
    <scope>NUCLEOTIDE SEQUENCE [LARGE SCALE GENOMIC DNA]</scope>
    <source>
        <strain evidence="1">57</strain>
        <tissue evidence="1">Leaf</tissue>
    </source>
</reference>
<organism evidence="1 2">
    <name type="scientific">Gossypium klotzschianum</name>
    <dbReference type="NCBI Taxonomy" id="34286"/>
    <lineage>
        <taxon>Eukaryota</taxon>
        <taxon>Viridiplantae</taxon>
        <taxon>Streptophyta</taxon>
        <taxon>Embryophyta</taxon>
        <taxon>Tracheophyta</taxon>
        <taxon>Spermatophyta</taxon>
        <taxon>Magnoliopsida</taxon>
        <taxon>eudicotyledons</taxon>
        <taxon>Gunneridae</taxon>
        <taxon>Pentapetalae</taxon>
        <taxon>rosids</taxon>
        <taxon>malvids</taxon>
        <taxon>Malvales</taxon>
        <taxon>Malvaceae</taxon>
        <taxon>Malvoideae</taxon>
        <taxon>Gossypium</taxon>
    </lineage>
</organism>
<sequence length="123" mass="13996">MTVVLENLYHIPTYRLFEYSGLKIPISKVPFSDSSVSPSSLMKSSGVMIFSVEVLKMKKKKRVDHQRISINKKLFTLIEVTDMRVLPYLENLQLPCCKTTMVPCCLTDIREALKTMVVLAALL</sequence>
<comment type="caution">
    <text evidence="1">The sequence shown here is derived from an EMBL/GenBank/DDBJ whole genome shotgun (WGS) entry which is preliminary data.</text>
</comment>
<protein>
    <submittedName>
        <fullName evidence="1">Uncharacterized protein</fullName>
    </submittedName>
</protein>
<gene>
    <name evidence="1" type="ORF">Goklo_020092</name>
</gene>
<accession>A0A7J8UQS1</accession>
<evidence type="ECO:0000313" key="1">
    <source>
        <dbReference type="EMBL" id="MBA0652866.1"/>
    </source>
</evidence>
<dbReference type="EMBL" id="JABFAB010000007">
    <property type="protein sequence ID" value="MBA0652866.1"/>
    <property type="molecule type" value="Genomic_DNA"/>
</dbReference>
<keyword evidence="2" id="KW-1185">Reference proteome</keyword>
<proteinExistence type="predicted"/>